<protein>
    <recommendedName>
        <fullName evidence="1">Cyclic nucleotide-binding domain-containing protein</fullName>
    </recommendedName>
</protein>
<gene>
    <name evidence="2" type="ORF">NQ317_002060</name>
</gene>
<dbReference type="CDD" id="cd00038">
    <property type="entry name" value="CAP_ED"/>
    <property type="match status" value="1"/>
</dbReference>
<dbReference type="Gene3D" id="2.60.120.10">
    <property type="entry name" value="Jelly Rolls"/>
    <property type="match status" value="1"/>
</dbReference>
<feature type="non-terminal residue" evidence="2">
    <location>
        <position position="1"/>
    </location>
</feature>
<dbReference type="PANTHER" id="PTHR23011:SF41">
    <property type="entry name" value="CYCLIC NUCLEOTIDE-BINDING DOMAIN-CONTAINING PROTEIN"/>
    <property type="match status" value="1"/>
</dbReference>
<dbReference type="SMART" id="SM00100">
    <property type="entry name" value="cNMP"/>
    <property type="match status" value="1"/>
</dbReference>
<reference evidence="2" key="1">
    <citation type="journal article" date="2023" name="Insect Mol. Biol.">
        <title>Genome sequencing provides insights into the evolution of gene families encoding plant cell wall-degrading enzymes in longhorned beetles.</title>
        <authorList>
            <person name="Shin N.R."/>
            <person name="Okamura Y."/>
            <person name="Kirsch R."/>
            <person name="Pauchet Y."/>
        </authorList>
    </citation>
    <scope>NUCLEOTIDE SEQUENCE</scope>
    <source>
        <strain evidence="2">MMC_N1</strain>
    </source>
</reference>
<dbReference type="InterPro" id="IPR018490">
    <property type="entry name" value="cNMP-bd_dom_sf"/>
</dbReference>
<dbReference type="Proteomes" id="UP001162164">
    <property type="component" value="Unassembled WGS sequence"/>
</dbReference>
<dbReference type="Pfam" id="PF00027">
    <property type="entry name" value="cNMP_binding"/>
    <property type="match status" value="1"/>
</dbReference>
<comment type="caution">
    <text evidence="2">The sequence shown here is derived from an EMBL/GenBank/DDBJ whole genome shotgun (WGS) entry which is preliminary data.</text>
</comment>
<sequence length="316" mass="36660">TPEEKERRKTLARMRFKAAAKLVIANAYWMEDEGEEFGEDVEKNIQLISKKKIYKSELTMQERSILNTPAKLRTDEEKQIISRAIGGLKCFRRYPSNVKRQLTAVTYFCFYGPGRIIARQNQVAHAMYFLLIGEISVKERRFDKLLNDYVDYEKGPVGHGTMFGEQALLHNLPRPATFTTLTPCELLMIKRDDFDLVLRATVWKSWEAIQVILNSFTYFRNWSEVTKRECSIVAKTRSYAPEETILGDSVGNFDSVYFVTKGSCYMIENMILKIFTEDGKKKKVELYTSDDESQRQASEQQYMTLSQLVQKYAAKS</sequence>
<dbReference type="PROSITE" id="PS50042">
    <property type="entry name" value="CNMP_BINDING_3"/>
    <property type="match status" value="1"/>
</dbReference>
<dbReference type="EMBL" id="JAPWTJ010000716">
    <property type="protein sequence ID" value="KAJ8976172.1"/>
    <property type="molecule type" value="Genomic_DNA"/>
</dbReference>
<keyword evidence="3" id="KW-1185">Reference proteome</keyword>
<name>A0ABQ9JEQ0_9CUCU</name>
<dbReference type="PANTHER" id="PTHR23011">
    <property type="entry name" value="CYCLIC NUCLEOTIDE-BINDING DOMAIN CONTAINING PROTEIN"/>
    <property type="match status" value="1"/>
</dbReference>
<dbReference type="InterPro" id="IPR014710">
    <property type="entry name" value="RmlC-like_jellyroll"/>
</dbReference>
<evidence type="ECO:0000259" key="1">
    <source>
        <dbReference type="PROSITE" id="PS50042"/>
    </source>
</evidence>
<dbReference type="InterPro" id="IPR000595">
    <property type="entry name" value="cNMP-bd_dom"/>
</dbReference>
<feature type="non-terminal residue" evidence="2">
    <location>
        <position position="316"/>
    </location>
</feature>
<evidence type="ECO:0000313" key="3">
    <source>
        <dbReference type="Proteomes" id="UP001162164"/>
    </source>
</evidence>
<organism evidence="2 3">
    <name type="scientific">Molorchus minor</name>
    <dbReference type="NCBI Taxonomy" id="1323400"/>
    <lineage>
        <taxon>Eukaryota</taxon>
        <taxon>Metazoa</taxon>
        <taxon>Ecdysozoa</taxon>
        <taxon>Arthropoda</taxon>
        <taxon>Hexapoda</taxon>
        <taxon>Insecta</taxon>
        <taxon>Pterygota</taxon>
        <taxon>Neoptera</taxon>
        <taxon>Endopterygota</taxon>
        <taxon>Coleoptera</taxon>
        <taxon>Polyphaga</taxon>
        <taxon>Cucujiformia</taxon>
        <taxon>Chrysomeloidea</taxon>
        <taxon>Cerambycidae</taxon>
        <taxon>Lamiinae</taxon>
        <taxon>Monochamini</taxon>
        <taxon>Molorchus</taxon>
    </lineage>
</organism>
<evidence type="ECO:0000313" key="2">
    <source>
        <dbReference type="EMBL" id="KAJ8976172.1"/>
    </source>
</evidence>
<dbReference type="SUPFAM" id="SSF51206">
    <property type="entry name" value="cAMP-binding domain-like"/>
    <property type="match status" value="1"/>
</dbReference>
<accession>A0ABQ9JEQ0</accession>
<proteinExistence type="predicted"/>
<feature type="domain" description="Cyclic nucleotide-binding" evidence="1">
    <location>
        <begin position="90"/>
        <end position="198"/>
    </location>
</feature>